<evidence type="ECO:0000259" key="2">
    <source>
        <dbReference type="Pfam" id="PF04548"/>
    </source>
</evidence>
<accession>D3BDK4</accession>
<dbReference type="SUPFAM" id="SSF52540">
    <property type="entry name" value="P-loop containing nucleoside triphosphate hydrolases"/>
    <property type="match status" value="1"/>
</dbReference>
<evidence type="ECO:0000256" key="1">
    <source>
        <dbReference type="ARBA" id="ARBA00022741"/>
    </source>
</evidence>
<dbReference type="InParanoid" id="D3BDK4"/>
<keyword evidence="1" id="KW-0547">Nucleotide-binding</keyword>
<dbReference type="InterPro" id="IPR006703">
    <property type="entry name" value="G_AIG1"/>
</dbReference>
<comment type="caution">
    <text evidence="3">The sequence shown here is derived from an EMBL/GenBank/DDBJ whole genome shotgun (WGS) entry which is preliminary data.</text>
</comment>
<protein>
    <recommendedName>
        <fullName evidence="2">AIG1-type G domain-containing protein</fullName>
    </recommendedName>
</protein>
<dbReference type="RefSeq" id="XP_020432105.1">
    <property type="nucleotide sequence ID" value="XM_020577657.1"/>
</dbReference>
<sequence length="278" mass="31438">MKYETIIGFYGNPGSGKSTICNSLIGKGVFQSGVSIGTGLTKQAQYYLLGKDLIVDTPGMADVLAKDTTVKEIEKSLKKGGNYKIVFVITLDSGRIKLQDFNTLNYILESINTEFNYGLLINQVSKSSLAKMNSDNIQACLQTLKKKPFHILSIKKIKSLDEKENQMLDESSVQDIQSFLSTLPGVNLLQDQVKSINITDFNRKLMELETLVFELMKSIKEDREREEILLQLNENSQRLLEQEIKANRDLDSQVKSLNEKVQSLLKPNHQPQRRCTIQ</sequence>
<proteinExistence type="predicted"/>
<dbReference type="InterPro" id="IPR027417">
    <property type="entry name" value="P-loop_NTPase"/>
</dbReference>
<name>D3BDK4_HETP5</name>
<gene>
    <name evidence="3" type="ORF">PPL_06806</name>
</gene>
<dbReference type="GO" id="GO:0005525">
    <property type="term" value="F:GTP binding"/>
    <property type="evidence" value="ECO:0007669"/>
    <property type="project" value="InterPro"/>
</dbReference>
<evidence type="ECO:0000313" key="3">
    <source>
        <dbReference type="EMBL" id="EFA79985.1"/>
    </source>
</evidence>
<dbReference type="Proteomes" id="UP000001396">
    <property type="component" value="Unassembled WGS sequence"/>
</dbReference>
<dbReference type="EMBL" id="ADBJ01000031">
    <property type="protein sequence ID" value="EFA79985.1"/>
    <property type="molecule type" value="Genomic_DNA"/>
</dbReference>
<reference evidence="3 4" key="1">
    <citation type="journal article" date="2011" name="Genome Res.">
        <title>Phylogeny-wide analysis of social amoeba genomes highlights ancient origins for complex intercellular communication.</title>
        <authorList>
            <person name="Heidel A.J."/>
            <person name="Lawal H.M."/>
            <person name="Felder M."/>
            <person name="Schilde C."/>
            <person name="Helps N.R."/>
            <person name="Tunggal B."/>
            <person name="Rivero F."/>
            <person name="John U."/>
            <person name="Schleicher M."/>
            <person name="Eichinger L."/>
            <person name="Platzer M."/>
            <person name="Noegel A.A."/>
            <person name="Schaap P."/>
            <person name="Gloeckner G."/>
        </authorList>
    </citation>
    <scope>NUCLEOTIDE SEQUENCE [LARGE SCALE GENOMIC DNA]</scope>
    <source>
        <strain evidence="4">ATCC 26659 / Pp 5 / PN500</strain>
    </source>
</reference>
<dbReference type="GeneID" id="31362287"/>
<evidence type="ECO:0000313" key="4">
    <source>
        <dbReference type="Proteomes" id="UP000001396"/>
    </source>
</evidence>
<dbReference type="AlphaFoldDB" id="D3BDK4"/>
<organism evidence="3 4">
    <name type="scientific">Heterostelium pallidum (strain ATCC 26659 / Pp 5 / PN500)</name>
    <name type="common">Cellular slime mold</name>
    <name type="synonym">Polysphondylium pallidum</name>
    <dbReference type="NCBI Taxonomy" id="670386"/>
    <lineage>
        <taxon>Eukaryota</taxon>
        <taxon>Amoebozoa</taxon>
        <taxon>Evosea</taxon>
        <taxon>Eumycetozoa</taxon>
        <taxon>Dictyostelia</taxon>
        <taxon>Acytosteliales</taxon>
        <taxon>Acytosteliaceae</taxon>
        <taxon>Heterostelium</taxon>
    </lineage>
</organism>
<dbReference type="Pfam" id="PF04548">
    <property type="entry name" value="AIG1"/>
    <property type="match status" value="1"/>
</dbReference>
<dbReference type="Gene3D" id="3.40.50.300">
    <property type="entry name" value="P-loop containing nucleotide triphosphate hydrolases"/>
    <property type="match status" value="1"/>
</dbReference>
<feature type="domain" description="AIG1-type G" evidence="2">
    <location>
        <begin position="11"/>
        <end position="110"/>
    </location>
</feature>
<keyword evidence="4" id="KW-1185">Reference proteome</keyword>